<dbReference type="Proteomes" id="UP000275846">
    <property type="component" value="Unassembled WGS sequence"/>
</dbReference>
<sequence length="146" mass="16509">MKRRTAPVARELARYQMGIAALSETRFSEQDKLEVVGAGYTFFLSDHPQAVRRDAGVAFAIRTDIVGRLPYQPDKLAIPRPELTGLEEDIEDRSSNLCSQSDRHRQDQKGGTKVTNTVDAQDLPTSAHCQRTFRMPISLVRHLWTQ</sequence>
<dbReference type="OrthoDB" id="6242194at2759"/>
<accession>A0A183TMV3</accession>
<evidence type="ECO:0000256" key="1">
    <source>
        <dbReference type="SAM" id="MobiDB-lite"/>
    </source>
</evidence>
<proteinExistence type="predicted"/>
<reference evidence="2 3" key="2">
    <citation type="submission" date="2018-11" db="EMBL/GenBank/DDBJ databases">
        <authorList>
            <consortium name="Pathogen Informatics"/>
        </authorList>
    </citation>
    <scope>NUCLEOTIDE SEQUENCE [LARGE SCALE GENOMIC DNA]</scope>
    <source>
        <strain evidence="2 3">NST_G2</strain>
    </source>
</reference>
<dbReference type="AlphaFoldDB" id="A0A183TMV3"/>
<keyword evidence="3" id="KW-1185">Reference proteome</keyword>
<evidence type="ECO:0000313" key="2">
    <source>
        <dbReference type="EMBL" id="VDM04187.1"/>
    </source>
</evidence>
<evidence type="ECO:0000313" key="3">
    <source>
        <dbReference type="Proteomes" id="UP000275846"/>
    </source>
</evidence>
<feature type="region of interest" description="Disordered" evidence="1">
    <location>
        <begin position="80"/>
        <end position="123"/>
    </location>
</feature>
<gene>
    <name evidence="2" type="ORF">SSLN_LOCUS17801</name>
</gene>
<evidence type="ECO:0000313" key="4">
    <source>
        <dbReference type="WBParaSite" id="SSLN_0001847601-mRNA-1"/>
    </source>
</evidence>
<feature type="compositionally biased region" description="Basic and acidic residues" evidence="1">
    <location>
        <begin position="101"/>
        <end position="110"/>
    </location>
</feature>
<reference evidence="4" key="1">
    <citation type="submission" date="2016-06" db="UniProtKB">
        <authorList>
            <consortium name="WormBaseParasite"/>
        </authorList>
    </citation>
    <scope>IDENTIFICATION</scope>
</reference>
<name>A0A183TMV3_SCHSO</name>
<feature type="compositionally biased region" description="Polar residues" evidence="1">
    <location>
        <begin position="113"/>
        <end position="123"/>
    </location>
</feature>
<protein>
    <submittedName>
        <fullName evidence="2 4">Uncharacterized protein</fullName>
    </submittedName>
</protein>
<organism evidence="4">
    <name type="scientific">Schistocephalus solidus</name>
    <name type="common">Tapeworm</name>
    <dbReference type="NCBI Taxonomy" id="70667"/>
    <lineage>
        <taxon>Eukaryota</taxon>
        <taxon>Metazoa</taxon>
        <taxon>Spiralia</taxon>
        <taxon>Lophotrochozoa</taxon>
        <taxon>Platyhelminthes</taxon>
        <taxon>Cestoda</taxon>
        <taxon>Eucestoda</taxon>
        <taxon>Diphyllobothriidea</taxon>
        <taxon>Diphyllobothriidae</taxon>
        <taxon>Schistocephalus</taxon>
    </lineage>
</organism>
<dbReference type="WBParaSite" id="SSLN_0001847601-mRNA-1">
    <property type="protein sequence ID" value="SSLN_0001847601-mRNA-1"/>
    <property type="gene ID" value="SSLN_0001847601"/>
</dbReference>
<dbReference type="EMBL" id="UYSU01043130">
    <property type="protein sequence ID" value="VDM04187.1"/>
    <property type="molecule type" value="Genomic_DNA"/>
</dbReference>